<keyword evidence="2" id="KW-0812">Transmembrane</keyword>
<name>A0A1Q9DMA9_SYMMI</name>
<protein>
    <submittedName>
        <fullName evidence="3">Uncharacterized protein</fullName>
    </submittedName>
</protein>
<dbReference type="AlphaFoldDB" id="A0A1Q9DMA9"/>
<evidence type="ECO:0000256" key="2">
    <source>
        <dbReference type="SAM" id="Phobius"/>
    </source>
</evidence>
<dbReference type="EMBL" id="LSRX01000473">
    <property type="protein sequence ID" value="OLP96280.1"/>
    <property type="molecule type" value="Genomic_DNA"/>
</dbReference>
<evidence type="ECO:0000256" key="1">
    <source>
        <dbReference type="SAM" id="MobiDB-lite"/>
    </source>
</evidence>
<organism evidence="3 4">
    <name type="scientific">Symbiodinium microadriaticum</name>
    <name type="common">Dinoflagellate</name>
    <name type="synonym">Zooxanthella microadriatica</name>
    <dbReference type="NCBI Taxonomy" id="2951"/>
    <lineage>
        <taxon>Eukaryota</taxon>
        <taxon>Sar</taxon>
        <taxon>Alveolata</taxon>
        <taxon>Dinophyceae</taxon>
        <taxon>Suessiales</taxon>
        <taxon>Symbiodiniaceae</taxon>
        <taxon>Symbiodinium</taxon>
    </lineage>
</organism>
<feature type="transmembrane region" description="Helical" evidence="2">
    <location>
        <begin position="57"/>
        <end position="81"/>
    </location>
</feature>
<dbReference type="Proteomes" id="UP000186817">
    <property type="component" value="Unassembled WGS sequence"/>
</dbReference>
<gene>
    <name evidence="3" type="ORF">AK812_SmicGene21506</name>
</gene>
<evidence type="ECO:0000313" key="4">
    <source>
        <dbReference type="Proteomes" id="UP000186817"/>
    </source>
</evidence>
<reference evidence="3 4" key="1">
    <citation type="submission" date="2016-02" db="EMBL/GenBank/DDBJ databases">
        <title>Genome analysis of coral dinoflagellate symbionts highlights evolutionary adaptations to a symbiotic lifestyle.</title>
        <authorList>
            <person name="Aranda M."/>
            <person name="Li Y."/>
            <person name="Liew Y.J."/>
            <person name="Baumgarten S."/>
            <person name="Simakov O."/>
            <person name="Wilson M."/>
            <person name="Piel J."/>
            <person name="Ashoor H."/>
            <person name="Bougouffa S."/>
            <person name="Bajic V.B."/>
            <person name="Ryu T."/>
            <person name="Ravasi T."/>
            <person name="Bayer T."/>
            <person name="Micklem G."/>
            <person name="Kim H."/>
            <person name="Bhak J."/>
            <person name="Lajeunesse T.C."/>
            <person name="Voolstra C.R."/>
        </authorList>
    </citation>
    <scope>NUCLEOTIDE SEQUENCE [LARGE SCALE GENOMIC DNA]</scope>
    <source>
        <strain evidence="3 4">CCMP2467</strain>
    </source>
</reference>
<keyword evidence="4" id="KW-1185">Reference proteome</keyword>
<keyword evidence="2" id="KW-1133">Transmembrane helix</keyword>
<feature type="transmembrane region" description="Helical" evidence="2">
    <location>
        <begin position="29"/>
        <end position="51"/>
    </location>
</feature>
<dbReference type="OrthoDB" id="448377at2759"/>
<comment type="caution">
    <text evidence="3">The sequence shown here is derived from an EMBL/GenBank/DDBJ whole genome shotgun (WGS) entry which is preliminary data.</text>
</comment>
<keyword evidence="2" id="KW-0472">Membrane</keyword>
<accession>A0A1Q9DMA9</accession>
<feature type="region of interest" description="Disordered" evidence="1">
    <location>
        <begin position="104"/>
        <end position="128"/>
    </location>
</feature>
<sequence length="324" mass="34917">MAVPAKNDRSIVLASVLTRRARRCQAGPSIMGGAVTTIAGTAFLLPCRMILFQKLGWTLFANSIVSVFFTFTFLTPLFIILGPTGTTGTLFCFPCLRRFAPDENHPSRRHGGGGLHDAAAFPDSPRGIDEEAPNIPETILEEEDVTPYSGVAPLPTSSEHPTDAMEEHMYNGQRPEYQSATRWSRVAPQSVPTSSRPQISRKSGLAREAFFRLWHKDQGAQRTSPESLHLNTTSLGWLCRASGAGSPPPGVFRLLRLALSCCEAAADVGPAKADPMASIPLGFLEEIASGIDGYEGLVAAEALEALLAVPPATVWGMARRMAWD</sequence>
<proteinExistence type="predicted"/>
<evidence type="ECO:0000313" key="3">
    <source>
        <dbReference type="EMBL" id="OLP96280.1"/>
    </source>
</evidence>